<organism evidence="21 22">
    <name type="scientific">Ficus carica</name>
    <name type="common">Common fig</name>
    <dbReference type="NCBI Taxonomy" id="3494"/>
    <lineage>
        <taxon>Eukaryota</taxon>
        <taxon>Viridiplantae</taxon>
        <taxon>Streptophyta</taxon>
        <taxon>Embryophyta</taxon>
        <taxon>Tracheophyta</taxon>
        <taxon>Spermatophyta</taxon>
        <taxon>Magnoliopsida</taxon>
        <taxon>eudicotyledons</taxon>
        <taxon>Gunneridae</taxon>
        <taxon>Pentapetalae</taxon>
        <taxon>rosids</taxon>
        <taxon>fabids</taxon>
        <taxon>Rosales</taxon>
        <taxon>Moraceae</taxon>
        <taxon>Ficeae</taxon>
        <taxon>Ficus</taxon>
    </lineage>
</organism>
<evidence type="ECO:0000256" key="10">
    <source>
        <dbReference type="ARBA" id="ARBA00022989"/>
    </source>
</evidence>
<evidence type="ECO:0000256" key="8">
    <source>
        <dbReference type="ARBA" id="ARBA00022857"/>
    </source>
</evidence>
<keyword evidence="10 20" id="KW-1133">Transmembrane helix</keyword>
<dbReference type="GO" id="GO:0047598">
    <property type="term" value="F:7-dehydrocholesterol reductase activity"/>
    <property type="evidence" value="ECO:0007669"/>
    <property type="project" value="UniProtKB-EC"/>
</dbReference>
<evidence type="ECO:0000256" key="6">
    <source>
        <dbReference type="ARBA" id="ARBA00022778"/>
    </source>
</evidence>
<keyword evidence="22" id="KW-1185">Reference proteome</keyword>
<comment type="subcellular location">
    <subcellularLocation>
        <location evidence="1">Endoplasmic reticulum membrane</location>
        <topology evidence="1">Multi-pass membrane protein</topology>
    </subcellularLocation>
</comment>
<evidence type="ECO:0000256" key="7">
    <source>
        <dbReference type="ARBA" id="ARBA00022824"/>
    </source>
</evidence>
<keyword evidence="13" id="KW-0443">Lipid metabolism</keyword>
<dbReference type="GO" id="GO:0006695">
    <property type="term" value="P:cholesterol biosynthetic process"/>
    <property type="evidence" value="ECO:0007669"/>
    <property type="project" value="UniProtKB-KW"/>
</dbReference>
<dbReference type="EMBL" id="BTGU01000132">
    <property type="protein sequence ID" value="GMN62669.1"/>
    <property type="molecule type" value="Genomic_DNA"/>
</dbReference>
<feature type="transmembrane region" description="Helical" evidence="20">
    <location>
        <begin position="39"/>
        <end position="68"/>
    </location>
</feature>
<dbReference type="InterPro" id="IPR018083">
    <property type="entry name" value="Sterol_reductase_CS"/>
</dbReference>
<evidence type="ECO:0000256" key="5">
    <source>
        <dbReference type="ARBA" id="ARBA00022692"/>
    </source>
</evidence>
<keyword evidence="8" id="KW-0521">NADP</keyword>
<keyword evidence="12" id="KW-0756">Sterol biosynthesis</keyword>
<keyword evidence="6" id="KW-0152">Cholesterol biosynthesis</keyword>
<keyword evidence="11" id="KW-0560">Oxidoreductase</keyword>
<evidence type="ECO:0000256" key="15">
    <source>
        <dbReference type="ARBA" id="ARBA00023166"/>
    </source>
</evidence>
<evidence type="ECO:0000256" key="13">
    <source>
        <dbReference type="ARBA" id="ARBA00023098"/>
    </source>
</evidence>
<keyword evidence="3" id="KW-0444">Lipid biosynthesis</keyword>
<dbReference type="PANTHER" id="PTHR21257:SF38">
    <property type="entry name" value="7-DEHYDROCHOLESTEROL REDUCTASE"/>
    <property type="match status" value="1"/>
</dbReference>
<evidence type="ECO:0000256" key="12">
    <source>
        <dbReference type="ARBA" id="ARBA00023011"/>
    </source>
</evidence>
<evidence type="ECO:0000256" key="16">
    <source>
        <dbReference type="ARBA" id="ARBA00023221"/>
    </source>
</evidence>
<evidence type="ECO:0000256" key="18">
    <source>
        <dbReference type="ARBA" id="ARBA00039984"/>
    </source>
</evidence>
<keyword evidence="7" id="KW-0256">Endoplasmic reticulum</keyword>
<evidence type="ECO:0000313" key="22">
    <source>
        <dbReference type="Proteomes" id="UP001187192"/>
    </source>
</evidence>
<keyword evidence="9" id="KW-0752">Steroid biosynthesis</keyword>
<evidence type="ECO:0000256" key="20">
    <source>
        <dbReference type="SAM" id="Phobius"/>
    </source>
</evidence>
<dbReference type="GO" id="GO:0016132">
    <property type="term" value="P:brassinosteroid biosynthetic process"/>
    <property type="evidence" value="ECO:0007669"/>
    <property type="project" value="TreeGrafter"/>
</dbReference>
<proteinExistence type="inferred from homology"/>
<dbReference type="InterPro" id="IPR001171">
    <property type="entry name" value="ERG24_DHCR-like"/>
</dbReference>
<evidence type="ECO:0000313" key="21">
    <source>
        <dbReference type="EMBL" id="GMN62669.1"/>
    </source>
</evidence>
<sequence>MTVIGKDKNFAEQMAKPWSGGKLHQRWGLSRHFHYVPEILAAFFWTVPALFNHFLPYFYVVFLIILLFDRAKRDDDRCRSKYGRYWKLYCEKVPYRIIPGIY</sequence>
<dbReference type="PROSITE" id="PS01018">
    <property type="entry name" value="STEROL_REDUCT_2"/>
    <property type="match status" value="1"/>
</dbReference>
<dbReference type="Proteomes" id="UP001187192">
    <property type="component" value="Unassembled WGS sequence"/>
</dbReference>
<evidence type="ECO:0000256" key="3">
    <source>
        <dbReference type="ARBA" id="ARBA00022516"/>
    </source>
</evidence>
<evidence type="ECO:0000256" key="1">
    <source>
        <dbReference type="ARBA" id="ARBA00004477"/>
    </source>
</evidence>
<dbReference type="PANTHER" id="PTHR21257">
    <property type="entry name" value="DELTA(14)-STEROL REDUCTASE"/>
    <property type="match status" value="1"/>
</dbReference>
<evidence type="ECO:0000256" key="11">
    <source>
        <dbReference type="ARBA" id="ARBA00023002"/>
    </source>
</evidence>
<evidence type="ECO:0000256" key="4">
    <source>
        <dbReference type="ARBA" id="ARBA00022548"/>
    </source>
</evidence>
<keyword evidence="15" id="KW-1207">Sterol metabolism</keyword>
<evidence type="ECO:0000256" key="19">
    <source>
        <dbReference type="ARBA" id="ARBA00042688"/>
    </source>
</evidence>
<keyword evidence="4" id="KW-0153">Cholesterol metabolism</keyword>
<reference evidence="21" key="1">
    <citation type="submission" date="2023-07" db="EMBL/GenBank/DDBJ databases">
        <title>draft genome sequence of fig (Ficus carica).</title>
        <authorList>
            <person name="Takahashi T."/>
            <person name="Nishimura K."/>
        </authorList>
    </citation>
    <scope>NUCLEOTIDE SEQUENCE</scope>
</reference>
<comment type="similarity">
    <text evidence="2">Belongs to the ERG4/ERG24 family.</text>
</comment>
<name>A0AA88E1Z3_FICCA</name>
<dbReference type="AlphaFoldDB" id="A0AA88E1Z3"/>
<dbReference type="Pfam" id="PF01222">
    <property type="entry name" value="ERG4_ERG24"/>
    <property type="match status" value="1"/>
</dbReference>
<gene>
    <name evidence="21" type="ORF">TIFTF001_031753</name>
</gene>
<keyword evidence="5 20" id="KW-0812">Transmembrane</keyword>
<accession>A0AA88E1Z3</accession>
<evidence type="ECO:0000256" key="9">
    <source>
        <dbReference type="ARBA" id="ARBA00022955"/>
    </source>
</evidence>
<keyword evidence="14 20" id="KW-0472">Membrane</keyword>
<keyword evidence="16" id="KW-0753">Steroid metabolism</keyword>
<comment type="caution">
    <text evidence="21">The sequence shown here is derived from an EMBL/GenBank/DDBJ whole genome shotgun (WGS) entry which is preliminary data.</text>
</comment>
<evidence type="ECO:0000256" key="17">
    <source>
        <dbReference type="ARBA" id="ARBA00038851"/>
    </source>
</evidence>
<dbReference type="Gene3D" id="1.20.120.1630">
    <property type="match status" value="1"/>
</dbReference>
<protein>
    <recommendedName>
        <fullName evidence="18">7-dehydrocholesterol reductase</fullName>
        <ecNumber evidence="17">1.3.1.21</ecNumber>
    </recommendedName>
    <alternativeName>
        <fullName evidence="19">Sterol Delta(7)-reductase</fullName>
    </alternativeName>
</protein>
<dbReference type="GO" id="GO:0005789">
    <property type="term" value="C:endoplasmic reticulum membrane"/>
    <property type="evidence" value="ECO:0007669"/>
    <property type="project" value="UniProtKB-SubCell"/>
</dbReference>
<evidence type="ECO:0000256" key="14">
    <source>
        <dbReference type="ARBA" id="ARBA00023136"/>
    </source>
</evidence>
<evidence type="ECO:0000256" key="2">
    <source>
        <dbReference type="ARBA" id="ARBA00005402"/>
    </source>
</evidence>
<dbReference type="EC" id="1.3.1.21" evidence="17"/>